<feature type="active site" evidence="1">
    <location>
        <position position="191"/>
    </location>
</feature>
<dbReference type="InterPro" id="IPR007724">
    <property type="entry name" value="Poly_GlycHdrlase"/>
</dbReference>
<reference evidence="4" key="1">
    <citation type="submission" date="2021-01" db="EMBL/GenBank/DDBJ databases">
        <authorList>
            <consortium name="Genoscope - CEA"/>
            <person name="William W."/>
        </authorList>
    </citation>
    <scope>NUCLEOTIDE SEQUENCE</scope>
</reference>
<dbReference type="Proteomes" id="UP000692954">
    <property type="component" value="Unassembled WGS sequence"/>
</dbReference>
<sequence length="495" mass="58251">MVNDQFKCHLKSYPQDNYLEYVKNIIDSEQTILNIFNDYQGQQEEFQEYIKTKILNNPQQLEENLQQTYQQWNQQFKISLTRKEIFTLIILMYYGLLERDFSMGGFYIINMKSIRQSQNYLSQQKLKCIKNYIKLFYIYKDTIQNQSVVFSKNSVNKDEFLGKYENSNYQNIDFEFTKLKNEDHKNSTVVDFADQNIGGLVLDTRNCAQEEIVMLIFPEAIVSMIFIPQMTEIEAVLIENLKKYSNYTGYEQTFQSFPPQDLNESYNLLAIDAKPFYSENQFTEENIYRELIKSYAGFELSIKNQPNCYISTGRWGCGIFRGDPILKTLIQFLSFAIAINQVKPINQKIIINCVTDQQLFSFGKQLEEQLKQKGIQLNLINLKKAISYLQNYQLQALNQNEYIKINTIYEILTEDIPQIEEKVQDNKDQIQFQDAQENQRIIDQSQEVPQNQIEPRSEPQDPQNNKTNFKKGTQLIVAIVAISIIGYKVKKFLQK</sequence>
<dbReference type="GO" id="GO:0005975">
    <property type="term" value="P:carbohydrate metabolic process"/>
    <property type="evidence" value="ECO:0007669"/>
    <property type="project" value="InterPro"/>
</dbReference>
<evidence type="ECO:0000313" key="4">
    <source>
        <dbReference type="EMBL" id="CAD8112083.1"/>
    </source>
</evidence>
<accession>A0A8S1Q9Q2</accession>
<name>A0A8S1Q9Q2_9CILI</name>
<feature type="active site" evidence="1">
    <location>
        <position position="211"/>
    </location>
</feature>
<evidence type="ECO:0000256" key="1">
    <source>
        <dbReference type="PIRSR" id="PIRSR607724-1"/>
    </source>
</evidence>
<evidence type="ECO:0000256" key="2">
    <source>
        <dbReference type="SAM" id="MobiDB-lite"/>
    </source>
</evidence>
<dbReference type="GO" id="GO:0004649">
    <property type="term" value="F:poly(ADP-ribose) glycohydrolase activity"/>
    <property type="evidence" value="ECO:0007669"/>
    <property type="project" value="InterPro"/>
</dbReference>
<dbReference type="GO" id="GO:1990966">
    <property type="term" value="P:ATP generation from poly-ADP-D-ribose"/>
    <property type="evidence" value="ECO:0007669"/>
    <property type="project" value="TreeGrafter"/>
</dbReference>
<dbReference type="PANTHER" id="PTHR12837">
    <property type="entry name" value="POLY ADP-RIBOSE GLYCOHYDROLASE"/>
    <property type="match status" value="1"/>
</dbReference>
<dbReference type="OrthoDB" id="1937899at2759"/>
<organism evidence="4 5">
    <name type="scientific">Paramecium sonneborni</name>
    <dbReference type="NCBI Taxonomy" id="65129"/>
    <lineage>
        <taxon>Eukaryota</taxon>
        <taxon>Sar</taxon>
        <taxon>Alveolata</taxon>
        <taxon>Ciliophora</taxon>
        <taxon>Intramacronucleata</taxon>
        <taxon>Oligohymenophorea</taxon>
        <taxon>Peniculida</taxon>
        <taxon>Parameciidae</taxon>
        <taxon>Paramecium</taxon>
    </lineage>
</organism>
<dbReference type="GO" id="GO:0005634">
    <property type="term" value="C:nucleus"/>
    <property type="evidence" value="ECO:0007669"/>
    <property type="project" value="TreeGrafter"/>
</dbReference>
<proteinExistence type="predicted"/>
<evidence type="ECO:0000259" key="3">
    <source>
        <dbReference type="Pfam" id="PF05028"/>
    </source>
</evidence>
<dbReference type="PANTHER" id="PTHR12837:SF0">
    <property type="entry name" value="POLY(ADP-RIBOSE) GLYCOHYDROLASE"/>
    <property type="match status" value="1"/>
</dbReference>
<comment type="caution">
    <text evidence="4">The sequence shown here is derived from an EMBL/GenBank/DDBJ whole genome shotgun (WGS) entry which is preliminary data.</text>
</comment>
<dbReference type="EMBL" id="CAJJDN010000100">
    <property type="protein sequence ID" value="CAD8112083.1"/>
    <property type="molecule type" value="Genomic_DNA"/>
</dbReference>
<keyword evidence="5" id="KW-1185">Reference proteome</keyword>
<dbReference type="InterPro" id="IPR046372">
    <property type="entry name" value="PARG_cat_C"/>
</dbReference>
<feature type="active site" evidence="1">
    <location>
        <position position="210"/>
    </location>
</feature>
<dbReference type="GO" id="GO:0005737">
    <property type="term" value="C:cytoplasm"/>
    <property type="evidence" value="ECO:0007669"/>
    <property type="project" value="TreeGrafter"/>
</dbReference>
<feature type="region of interest" description="Disordered" evidence="2">
    <location>
        <begin position="447"/>
        <end position="468"/>
    </location>
</feature>
<evidence type="ECO:0000313" key="5">
    <source>
        <dbReference type="Proteomes" id="UP000692954"/>
    </source>
</evidence>
<dbReference type="GO" id="GO:0009225">
    <property type="term" value="P:nucleotide-sugar metabolic process"/>
    <property type="evidence" value="ECO:0007669"/>
    <property type="project" value="TreeGrafter"/>
</dbReference>
<dbReference type="AlphaFoldDB" id="A0A8S1Q9Q2"/>
<gene>
    <name evidence="4" type="ORF">PSON_ATCC_30995.1.T1000016</name>
</gene>
<dbReference type="GO" id="GO:0006282">
    <property type="term" value="P:regulation of DNA repair"/>
    <property type="evidence" value="ECO:0007669"/>
    <property type="project" value="InterPro"/>
</dbReference>
<dbReference type="Pfam" id="PF05028">
    <property type="entry name" value="PARG_cat_C"/>
    <property type="match status" value="1"/>
</dbReference>
<feature type="domain" description="PARG catalytic Macro" evidence="3">
    <location>
        <begin position="167"/>
        <end position="339"/>
    </location>
</feature>
<protein>
    <recommendedName>
        <fullName evidence="3">PARG catalytic Macro domain-containing protein</fullName>
    </recommendedName>
</protein>